<accession>A0A0B7HZZ8</accession>
<evidence type="ECO:0000313" key="2">
    <source>
        <dbReference type="EMBL" id="CEN45261.1"/>
    </source>
</evidence>
<evidence type="ECO:0000256" key="1">
    <source>
        <dbReference type="SAM" id="Phobius"/>
    </source>
</evidence>
<dbReference type="InterPro" id="IPR038765">
    <property type="entry name" value="Papain-like_cys_pep_sf"/>
</dbReference>
<keyword evidence="3" id="KW-1185">Reference proteome</keyword>
<dbReference type="InterPro" id="IPR024453">
    <property type="entry name" value="Peptidase_C92"/>
</dbReference>
<dbReference type="EMBL" id="CDOI01000133">
    <property type="protein sequence ID" value="CEN45261.1"/>
    <property type="molecule type" value="Genomic_DNA"/>
</dbReference>
<dbReference type="SUPFAM" id="SSF54001">
    <property type="entry name" value="Cysteine proteinases"/>
    <property type="match status" value="1"/>
</dbReference>
<dbReference type="AlphaFoldDB" id="A0A0B7HZZ8"/>
<reference evidence="2 3" key="1">
    <citation type="submission" date="2015-01" db="EMBL/GenBank/DDBJ databases">
        <authorList>
            <person name="Xiang T."/>
            <person name="Song Y."/>
            <person name="Huang L."/>
            <person name="Wang B."/>
            <person name="Wu P."/>
        </authorList>
    </citation>
    <scope>NUCLEOTIDE SEQUENCE [LARGE SCALE GENOMIC DNA]</scope>
    <source>
        <strain evidence="2 3">CcD38</strain>
    </source>
</reference>
<proteinExistence type="predicted"/>
<gene>
    <name evidence="2" type="ORF">CCAND38_230044</name>
</gene>
<name>A0A0B7HZZ8_9FLAO</name>
<feature type="transmembrane region" description="Helical" evidence="1">
    <location>
        <begin position="6"/>
        <end position="29"/>
    </location>
</feature>
<keyword evidence="1" id="KW-0812">Transmembrane</keyword>
<protein>
    <recommendedName>
        <fullName evidence="4">Permuted papain-like amidase YaeF/Yiix C92 family enzyme</fullName>
    </recommendedName>
</protein>
<keyword evidence="1" id="KW-1133">Transmembrane helix</keyword>
<sequence>MKNISVKIVIYFGIFLLFLLGGFHLFFWVDRKQEVKLVKRNRQVARLTRQDIAKIKEGDIILRRGYGFFSDLIAERLNDSVYDVTHSGILYLKDNEWWVIHSLSADASDTDGMQEQPLREFLTYSMPEKMMIVRTKNTSEVQGKKIVERAKYYLAKRVPFDRVGEIDEPSKMYCTEMIWQILDVDLKLIVLPKNPEERKRVFYSMVGMYDPTYFDIIINKYPVNSAD</sequence>
<dbReference type="Gene3D" id="3.90.1720.10">
    <property type="entry name" value="endopeptidase domain like (from Nostoc punctiforme)"/>
    <property type="match status" value="1"/>
</dbReference>
<dbReference type="Proteomes" id="UP000045051">
    <property type="component" value="Unassembled WGS sequence"/>
</dbReference>
<keyword evidence="1" id="KW-0472">Membrane</keyword>
<evidence type="ECO:0008006" key="4">
    <source>
        <dbReference type="Google" id="ProtNLM"/>
    </source>
</evidence>
<dbReference type="Pfam" id="PF05708">
    <property type="entry name" value="Peptidase_C92"/>
    <property type="match status" value="1"/>
</dbReference>
<evidence type="ECO:0000313" key="3">
    <source>
        <dbReference type="Proteomes" id="UP000045051"/>
    </source>
</evidence>
<organism evidence="2 3">
    <name type="scientific">Capnocytophaga canis</name>
    <dbReference type="NCBI Taxonomy" id="1848903"/>
    <lineage>
        <taxon>Bacteria</taxon>
        <taxon>Pseudomonadati</taxon>
        <taxon>Bacteroidota</taxon>
        <taxon>Flavobacteriia</taxon>
        <taxon>Flavobacteriales</taxon>
        <taxon>Flavobacteriaceae</taxon>
        <taxon>Capnocytophaga</taxon>
    </lineage>
</organism>
<dbReference type="RefSeq" id="WP_042343968.1">
    <property type="nucleotide sequence ID" value="NZ_CDOI01000133.1"/>
</dbReference>